<evidence type="ECO:0000313" key="4">
    <source>
        <dbReference type="Proteomes" id="UP000887013"/>
    </source>
</evidence>
<feature type="region of interest" description="Disordered" evidence="2">
    <location>
        <begin position="350"/>
        <end position="374"/>
    </location>
</feature>
<evidence type="ECO:0000256" key="2">
    <source>
        <dbReference type="SAM" id="MobiDB-lite"/>
    </source>
</evidence>
<organism evidence="3 4">
    <name type="scientific">Nephila pilipes</name>
    <name type="common">Giant wood spider</name>
    <name type="synonym">Nephila maculata</name>
    <dbReference type="NCBI Taxonomy" id="299642"/>
    <lineage>
        <taxon>Eukaryota</taxon>
        <taxon>Metazoa</taxon>
        <taxon>Ecdysozoa</taxon>
        <taxon>Arthropoda</taxon>
        <taxon>Chelicerata</taxon>
        <taxon>Arachnida</taxon>
        <taxon>Araneae</taxon>
        <taxon>Araneomorphae</taxon>
        <taxon>Entelegynae</taxon>
        <taxon>Araneoidea</taxon>
        <taxon>Nephilidae</taxon>
        <taxon>Nephila</taxon>
    </lineage>
</organism>
<keyword evidence="1" id="KW-0175">Coiled coil</keyword>
<gene>
    <name evidence="3" type="ORF">NPIL_140851</name>
</gene>
<proteinExistence type="predicted"/>
<name>A0A8X6MZP7_NEPPI</name>
<evidence type="ECO:0000313" key="3">
    <source>
        <dbReference type="EMBL" id="GFS86822.1"/>
    </source>
</evidence>
<evidence type="ECO:0000256" key="1">
    <source>
        <dbReference type="SAM" id="Coils"/>
    </source>
</evidence>
<comment type="caution">
    <text evidence="3">The sequence shown here is derived from an EMBL/GenBank/DDBJ whole genome shotgun (WGS) entry which is preliminary data.</text>
</comment>
<dbReference type="EMBL" id="BMAW01098819">
    <property type="protein sequence ID" value="GFS86822.1"/>
    <property type="molecule type" value="Genomic_DNA"/>
</dbReference>
<feature type="region of interest" description="Disordered" evidence="2">
    <location>
        <begin position="325"/>
        <end position="344"/>
    </location>
</feature>
<sequence>MKEIQDEDIYDDLDSLFPSQNVSLVDNVQEDLLNVSNCTGIRENGSEDENNSLYSAKSLHNNLILNEDHLKETEMNLFLDLLGSEMKNKSSVHTDPEFITIQKDLVKLQNVIAEKDIHIANLTNENSTLKKNICSLYKTAKAEIDQKDKLLQDCNKEIDVLQTRLREVSKPFNYKSSSISSVPNRINKNSMQNEILYKNDSPDYRDRVQRSFETFEGETTLMPTPSTSYKRSSSDWNAGSSKKKNPVYVLEKQKISYTGSHNILSKSGSDNELDKRDDFNNSQAKYFEYANITELMKQSFSCSSTRNSSDCKPSKDYKYDTRENFNKRQRAASNHENKIKFKKKRCDHQLKQDFSSSSQSISGSKCVKDNRTDK</sequence>
<keyword evidence="4" id="KW-1185">Reference proteome</keyword>
<dbReference type="OrthoDB" id="1938039at2759"/>
<accession>A0A8X6MZP7</accession>
<feature type="compositionally biased region" description="Polar residues" evidence="2">
    <location>
        <begin position="221"/>
        <end position="240"/>
    </location>
</feature>
<feature type="compositionally biased region" description="Low complexity" evidence="2">
    <location>
        <begin position="355"/>
        <end position="364"/>
    </location>
</feature>
<feature type="coiled-coil region" evidence="1">
    <location>
        <begin position="105"/>
        <end position="164"/>
    </location>
</feature>
<reference evidence="3" key="1">
    <citation type="submission" date="2020-08" db="EMBL/GenBank/DDBJ databases">
        <title>Multicomponent nature underlies the extraordinary mechanical properties of spider dragline silk.</title>
        <authorList>
            <person name="Kono N."/>
            <person name="Nakamura H."/>
            <person name="Mori M."/>
            <person name="Yoshida Y."/>
            <person name="Ohtoshi R."/>
            <person name="Malay A.D."/>
            <person name="Moran D.A.P."/>
            <person name="Tomita M."/>
            <person name="Numata K."/>
            <person name="Arakawa K."/>
        </authorList>
    </citation>
    <scope>NUCLEOTIDE SEQUENCE</scope>
</reference>
<protein>
    <submittedName>
        <fullName evidence="3">Uncharacterized protein</fullName>
    </submittedName>
</protein>
<dbReference type="Proteomes" id="UP000887013">
    <property type="component" value="Unassembled WGS sequence"/>
</dbReference>
<feature type="region of interest" description="Disordered" evidence="2">
    <location>
        <begin position="219"/>
        <end position="243"/>
    </location>
</feature>
<dbReference type="AlphaFoldDB" id="A0A8X6MZP7"/>